<keyword evidence="1" id="KW-1133">Transmembrane helix</keyword>
<evidence type="ECO:0000256" key="1">
    <source>
        <dbReference type="SAM" id="Phobius"/>
    </source>
</evidence>
<proteinExistence type="predicted"/>
<name>A0ABS6SKC3_9SPHN</name>
<dbReference type="Pfam" id="PF20181">
    <property type="entry name" value="DUF6544"/>
    <property type="match status" value="1"/>
</dbReference>
<organism evidence="2 3">
    <name type="scientific">Erythrobacter ani</name>
    <dbReference type="NCBI Taxonomy" id="2827235"/>
    <lineage>
        <taxon>Bacteria</taxon>
        <taxon>Pseudomonadati</taxon>
        <taxon>Pseudomonadota</taxon>
        <taxon>Alphaproteobacteria</taxon>
        <taxon>Sphingomonadales</taxon>
        <taxon>Erythrobacteraceae</taxon>
        <taxon>Erythrobacter/Porphyrobacter group</taxon>
        <taxon>Erythrobacter</taxon>
    </lineage>
</organism>
<keyword evidence="1" id="KW-0812">Transmembrane</keyword>
<feature type="transmembrane region" description="Helical" evidence="1">
    <location>
        <begin position="9"/>
        <end position="29"/>
    </location>
</feature>
<dbReference type="RefSeq" id="WP_218315920.1">
    <property type="nucleotide sequence ID" value="NZ_JAGSPB010000001.1"/>
</dbReference>
<dbReference type="Proteomes" id="UP000699975">
    <property type="component" value="Unassembled WGS sequence"/>
</dbReference>
<comment type="caution">
    <text evidence="2">The sequence shown here is derived from an EMBL/GenBank/DDBJ whole genome shotgun (WGS) entry which is preliminary data.</text>
</comment>
<keyword evidence="1" id="KW-0472">Membrane</keyword>
<reference evidence="2 3" key="1">
    <citation type="submission" date="2021-04" db="EMBL/GenBank/DDBJ databases">
        <authorList>
            <person name="Pira H."/>
            <person name="Risdian C."/>
            <person name="Wink J."/>
        </authorList>
    </citation>
    <scope>NUCLEOTIDE SEQUENCE [LARGE SCALE GENOMIC DNA]</scope>
    <source>
        <strain evidence="2 3">WH131</strain>
    </source>
</reference>
<dbReference type="EMBL" id="JAGSPB010000001">
    <property type="protein sequence ID" value="MBV7265466.1"/>
    <property type="molecule type" value="Genomic_DNA"/>
</dbReference>
<dbReference type="InterPro" id="IPR046674">
    <property type="entry name" value="DUF6544"/>
</dbReference>
<evidence type="ECO:0000313" key="2">
    <source>
        <dbReference type="EMBL" id="MBV7265466.1"/>
    </source>
</evidence>
<keyword evidence="3" id="KW-1185">Reference proteome</keyword>
<evidence type="ECO:0000313" key="3">
    <source>
        <dbReference type="Proteomes" id="UP000699975"/>
    </source>
</evidence>
<gene>
    <name evidence="2" type="ORF">KCG45_04690</name>
</gene>
<protein>
    <submittedName>
        <fullName evidence="2">Uncharacterized protein</fullName>
    </submittedName>
</protein>
<sequence length="135" mass="14638">MGITVGRNAIIWLMGAGLLTGFGGGLYAWSTGLSRAFDMRRTEAAAVPIAQLPVLTEEDLAPLPEPVRRYIALTGSVGRPVVTEIAMEFEATMYDAPGADGMTGRAKQYERFDAPHRLFLMSSRMKGLSPTVIFD</sequence>
<accession>A0ABS6SKC3</accession>